<evidence type="ECO:0000256" key="4">
    <source>
        <dbReference type="ARBA" id="ARBA00022630"/>
    </source>
</evidence>
<dbReference type="GO" id="GO:0008531">
    <property type="term" value="F:riboflavin kinase activity"/>
    <property type="evidence" value="ECO:0007669"/>
    <property type="project" value="UniProtKB-UniRule"/>
</dbReference>
<organism evidence="18 20">
    <name type="scientific">Mumia zhuanghuii</name>
    <dbReference type="NCBI Taxonomy" id="2585211"/>
    <lineage>
        <taxon>Bacteria</taxon>
        <taxon>Bacillati</taxon>
        <taxon>Actinomycetota</taxon>
        <taxon>Actinomycetes</taxon>
        <taxon>Propionibacteriales</taxon>
        <taxon>Nocardioidaceae</taxon>
        <taxon>Mumia</taxon>
    </lineage>
</organism>
<keyword evidence="12" id="KW-0511">Multifunctional enzyme</keyword>
<dbReference type="NCBIfam" id="TIGR00083">
    <property type="entry name" value="ribF"/>
    <property type="match status" value="1"/>
</dbReference>
<dbReference type="Pfam" id="PF01687">
    <property type="entry name" value="Flavokinase"/>
    <property type="match status" value="1"/>
</dbReference>
<protein>
    <recommendedName>
        <fullName evidence="15">Riboflavin biosynthesis protein</fullName>
    </recommendedName>
    <domain>
        <recommendedName>
            <fullName evidence="15">Riboflavin kinase</fullName>
            <ecNumber evidence="15">2.7.1.26</ecNumber>
        </recommendedName>
        <alternativeName>
            <fullName evidence="15">Flavokinase</fullName>
        </alternativeName>
    </domain>
    <domain>
        <recommendedName>
            <fullName evidence="15">FMN adenylyltransferase</fullName>
            <ecNumber evidence="15">2.7.7.2</ecNumber>
        </recommendedName>
        <alternativeName>
            <fullName evidence="15">FAD pyrophosphorylase</fullName>
        </alternativeName>
        <alternativeName>
            <fullName evidence="15">FAD synthase</fullName>
        </alternativeName>
    </domain>
</protein>
<evidence type="ECO:0000256" key="14">
    <source>
        <dbReference type="ARBA" id="ARBA00049494"/>
    </source>
</evidence>
<reference evidence="18 20" key="1">
    <citation type="submission" date="2019-05" db="EMBL/GenBank/DDBJ databases">
        <title>Mumia sp. nov., isolated from the intestinal contents of plateau pika (Ochotona curzoniae) in the Qinghai-Tibet plateau of China.</title>
        <authorList>
            <person name="Tian Z."/>
        </authorList>
    </citation>
    <scope>NUCLEOTIDE SEQUENCE [LARGE SCALE GENOMIC DNA]</scope>
    <source>
        <strain evidence="20">527</strain>
        <strain evidence="18">Z527</strain>
    </source>
</reference>
<comment type="catalytic activity">
    <reaction evidence="13 15">
        <text>riboflavin + ATP = FMN + ADP + H(+)</text>
        <dbReference type="Rhea" id="RHEA:14357"/>
        <dbReference type="ChEBI" id="CHEBI:15378"/>
        <dbReference type="ChEBI" id="CHEBI:30616"/>
        <dbReference type="ChEBI" id="CHEBI:57986"/>
        <dbReference type="ChEBI" id="CHEBI:58210"/>
        <dbReference type="ChEBI" id="CHEBI:456216"/>
        <dbReference type="EC" id="2.7.1.26"/>
    </reaction>
</comment>
<dbReference type="Proteomes" id="UP000306740">
    <property type="component" value="Unassembled WGS sequence"/>
</dbReference>
<dbReference type="GO" id="GO:0006747">
    <property type="term" value="P:FAD biosynthetic process"/>
    <property type="evidence" value="ECO:0007669"/>
    <property type="project" value="UniProtKB-UniRule"/>
</dbReference>
<dbReference type="InterPro" id="IPR015865">
    <property type="entry name" value="Riboflavin_kinase_bac/euk"/>
</dbReference>
<feature type="region of interest" description="Disordered" evidence="16">
    <location>
        <begin position="1"/>
        <end position="21"/>
    </location>
</feature>
<comment type="caution">
    <text evidence="18">The sequence shown here is derived from an EMBL/GenBank/DDBJ whole genome shotgun (WGS) entry which is preliminary data.</text>
</comment>
<evidence type="ECO:0000256" key="1">
    <source>
        <dbReference type="ARBA" id="ARBA00002121"/>
    </source>
</evidence>
<keyword evidence="10 15" id="KW-0274">FAD</keyword>
<dbReference type="SMART" id="SM00904">
    <property type="entry name" value="Flavokinase"/>
    <property type="match status" value="1"/>
</dbReference>
<dbReference type="PANTHER" id="PTHR22749">
    <property type="entry name" value="RIBOFLAVIN KINASE/FMN ADENYLYLTRANSFERASE"/>
    <property type="match status" value="1"/>
</dbReference>
<proteinExistence type="inferred from homology"/>
<dbReference type="OrthoDB" id="9803667at2"/>
<keyword evidence="4 15" id="KW-0285">Flavoprotein</keyword>
<keyword evidence="7 15" id="KW-0548">Nucleotidyltransferase</keyword>
<dbReference type="InterPro" id="IPR023465">
    <property type="entry name" value="Riboflavin_kinase_dom_sf"/>
</dbReference>
<comment type="catalytic activity">
    <reaction evidence="14 15">
        <text>FMN + ATP + H(+) = FAD + diphosphate</text>
        <dbReference type="Rhea" id="RHEA:17237"/>
        <dbReference type="ChEBI" id="CHEBI:15378"/>
        <dbReference type="ChEBI" id="CHEBI:30616"/>
        <dbReference type="ChEBI" id="CHEBI:33019"/>
        <dbReference type="ChEBI" id="CHEBI:57692"/>
        <dbReference type="ChEBI" id="CHEBI:58210"/>
        <dbReference type="EC" id="2.7.7.2"/>
    </reaction>
</comment>
<dbReference type="SUPFAM" id="SSF82114">
    <property type="entry name" value="Riboflavin kinase-like"/>
    <property type="match status" value="1"/>
</dbReference>
<dbReference type="InterPro" id="IPR004821">
    <property type="entry name" value="Cyt_trans-like"/>
</dbReference>
<dbReference type="AlphaFoldDB" id="A0A5C4LZT8"/>
<dbReference type="NCBIfam" id="TIGR00125">
    <property type="entry name" value="cyt_tran_rel"/>
    <property type="match status" value="1"/>
</dbReference>
<keyword evidence="9 15" id="KW-0418">Kinase</keyword>
<dbReference type="NCBIfam" id="NF004160">
    <property type="entry name" value="PRK05627.1-3"/>
    <property type="match status" value="1"/>
</dbReference>
<dbReference type="PANTHER" id="PTHR22749:SF6">
    <property type="entry name" value="RIBOFLAVIN KINASE"/>
    <property type="match status" value="1"/>
</dbReference>
<dbReference type="FunFam" id="2.40.30.30:FF:000003">
    <property type="entry name" value="Riboflavin biosynthesis protein"/>
    <property type="match status" value="1"/>
</dbReference>
<dbReference type="EC" id="2.7.1.26" evidence="15"/>
<evidence type="ECO:0000256" key="16">
    <source>
        <dbReference type="SAM" id="MobiDB-lite"/>
    </source>
</evidence>
<name>A0A5C4LZT8_9ACTN</name>
<dbReference type="UniPathway" id="UPA00276">
    <property type="reaction ID" value="UER00406"/>
</dbReference>
<evidence type="ECO:0000256" key="10">
    <source>
        <dbReference type="ARBA" id="ARBA00022827"/>
    </source>
</evidence>
<feature type="domain" description="Riboflavin kinase" evidence="17">
    <location>
        <begin position="212"/>
        <end position="339"/>
    </location>
</feature>
<comment type="pathway">
    <text evidence="2 15">Cofactor biosynthesis; FAD biosynthesis; FAD from FMN: step 1/1.</text>
</comment>
<dbReference type="Gene3D" id="3.40.50.620">
    <property type="entry name" value="HUPs"/>
    <property type="match status" value="1"/>
</dbReference>
<evidence type="ECO:0000256" key="15">
    <source>
        <dbReference type="PIRNR" id="PIRNR004491"/>
    </source>
</evidence>
<dbReference type="EMBL" id="VDFR01000234">
    <property type="protein sequence ID" value="TNC28407.1"/>
    <property type="molecule type" value="Genomic_DNA"/>
</dbReference>
<dbReference type="EC" id="2.7.7.2" evidence="15"/>
<comment type="similarity">
    <text evidence="15">Belongs to the ribF family.</text>
</comment>
<evidence type="ECO:0000256" key="12">
    <source>
        <dbReference type="ARBA" id="ARBA00023268"/>
    </source>
</evidence>
<accession>A0A5C4LZT8</accession>
<dbReference type="CDD" id="cd02064">
    <property type="entry name" value="FAD_synthetase_N"/>
    <property type="match status" value="1"/>
</dbReference>
<evidence type="ECO:0000313" key="18">
    <source>
        <dbReference type="EMBL" id="TNC23676.1"/>
    </source>
</evidence>
<dbReference type="InterPro" id="IPR015864">
    <property type="entry name" value="FAD_synthase"/>
</dbReference>
<dbReference type="GO" id="GO:0009398">
    <property type="term" value="P:FMN biosynthetic process"/>
    <property type="evidence" value="ECO:0007669"/>
    <property type="project" value="UniProtKB-UniRule"/>
</dbReference>
<dbReference type="SUPFAM" id="SSF52374">
    <property type="entry name" value="Nucleotidylyl transferase"/>
    <property type="match status" value="1"/>
</dbReference>
<dbReference type="FunFam" id="3.40.50.620:FF:000021">
    <property type="entry name" value="Riboflavin biosynthesis protein"/>
    <property type="match status" value="1"/>
</dbReference>
<keyword evidence="5 15" id="KW-0288">FMN</keyword>
<evidence type="ECO:0000256" key="3">
    <source>
        <dbReference type="ARBA" id="ARBA00005201"/>
    </source>
</evidence>
<feature type="compositionally biased region" description="Basic and acidic residues" evidence="16">
    <location>
        <begin position="1"/>
        <end position="19"/>
    </location>
</feature>
<dbReference type="GO" id="GO:0009231">
    <property type="term" value="P:riboflavin biosynthetic process"/>
    <property type="evidence" value="ECO:0007669"/>
    <property type="project" value="InterPro"/>
</dbReference>
<dbReference type="EMBL" id="VDFR01000265">
    <property type="protein sequence ID" value="TNC23676.1"/>
    <property type="molecule type" value="Genomic_DNA"/>
</dbReference>
<dbReference type="GO" id="GO:0003919">
    <property type="term" value="F:FMN adenylyltransferase activity"/>
    <property type="evidence" value="ECO:0007669"/>
    <property type="project" value="UniProtKB-UniRule"/>
</dbReference>
<evidence type="ECO:0000256" key="13">
    <source>
        <dbReference type="ARBA" id="ARBA00047880"/>
    </source>
</evidence>
<keyword evidence="11 15" id="KW-0067">ATP-binding</keyword>
<evidence type="ECO:0000313" key="19">
    <source>
        <dbReference type="EMBL" id="TNC28407.1"/>
    </source>
</evidence>
<gene>
    <name evidence="19" type="ORF">FHE65_33840</name>
    <name evidence="18" type="ORF">FHE65_35495</name>
</gene>
<comment type="function">
    <text evidence="1">Catalyzes the phosphorylation of riboflavin to FMN followed by the adenylation of FMN to FAD.</text>
</comment>
<dbReference type="Pfam" id="PF06574">
    <property type="entry name" value="FAD_syn"/>
    <property type="match status" value="1"/>
</dbReference>
<dbReference type="UniPathway" id="UPA00277">
    <property type="reaction ID" value="UER00407"/>
</dbReference>
<evidence type="ECO:0000256" key="5">
    <source>
        <dbReference type="ARBA" id="ARBA00022643"/>
    </source>
</evidence>
<dbReference type="GO" id="GO:0005524">
    <property type="term" value="F:ATP binding"/>
    <property type="evidence" value="ECO:0007669"/>
    <property type="project" value="UniProtKB-UniRule"/>
</dbReference>
<evidence type="ECO:0000259" key="17">
    <source>
        <dbReference type="SMART" id="SM00904"/>
    </source>
</evidence>
<comment type="pathway">
    <text evidence="3 15">Cofactor biosynthesis; FMN biosynthesis; FMN from riboflavin (ATP route): step 1/1.</text>
</comment>
<evidence type="ECO:0000313" key="20">
    <source>
        <dbReference type="Proteomes" id="UP000306740"/>
    </source>
</evidence>
<dbReference type="InterPro" id="IPR002606">
    <property type="entry name" value="Riboflavin_kinase_bac"/>
</dbReference>
<dbReference type="PIRSF" id="PIRSF004491">
    <property type="entry name" value="FAD_Synth"/>
    <property type="match status" value="1"/>
</dbReference>
<keyword evidence="6 15" id="KW-0808">Transferase</keyword>
<evidence type="ECO:0000256" key="11">
    <source>
        <dbReference type="ARBA" id="ARBA00022840"/>
    </source>
</evidence>
<evidence type="ECO:0000256" key="9">
    <source>
        <dbReference type="ARBA" id="ARBA00022777"/>
    </source>
</evidence>
<dbReference type="InterPro" id="IPR023468">
    <property type="entry name" value="Riboflavin_kinase"/>
</dbReference>
<dbReference type="Gene3D" id="2.40.30.30">
    <property type="entry name" value="Riboflavin kinase-like"/>
    <property type="match status" value="1"/>
</dbReference>
<evidence type="ECO:0000256" key="8">
    <source>
        <dbReference type="ARBA" id="ARBA00022741"/>
    </source>
</evidence>
<evidence type="ECO:0000256" key="7">
    <source>
        <dbReference type="ARBA" id="ARBA00022695"/>
    </source>
</evidence>
<evidence type="ECO:0000256" key="2">
    <source>
        <dbReference type="ARBA" id="ARBA00004726"/>
    </source>
</evidence>
<dbReference type="InterPro" id="IPR014729">
    <property type="entry name" value="Rossmann-like_a/b/a_fold"/>
</dbReference>
<keyword evidence="8 15" id="KW-0547">Nucleotide-binding</keyword>
<sequence length="342" mass="36868">MRELSSRRGDERDPDDRPWHSCPVNVWRASEGARTRPRTDPSVVSVGVFDGVHVGHRHVLARARERAAELSAGSPLDVVAVTFDPHPTAVFAPDRAPAMLTSVEQRVALLEEAGADEVRVLGFGAEMASWSPDEFVERILLGELRAAGVVVGANFTYGSRAAGDVETLIASGREHGFAAEGVALDGDGETVYSSTYVRSLVAEGDVAEAARVLERPHSVRGVVVEGDKRGRQMGFPTANVLPPVGFAVPADGVYAGWLRRHDTGDVLPAAISVGSNPTFDGSQRRVESYVLDRDDLELYGVDVEVSFVARVRGQVRFDGMDALVEQMRRDVVDVREALGTTV</sequence>
<evidence type="ECO:0000256" key="6">
    <source>
        <dbReference type="ARBA" id="ARBA00022679"/>
    </source>
</evidence>